<organism evidence="2 3">
    <name type="scientific">Methylophaga frappieri (strain ATCC BAA-2434 / DSM 25690 / JAM7)</name>
    <dbReference type="NCBI Taxonomy" id="754477"/>
    <lineage>
        <taxon>Bacteria</taxon>
        <taxon>Pseudomonadati</taxon>
        <taxon>Pseudomonadota</taxon>
        <taxon>Gammaproteobacteria</taxon>
        <taxon>Thiotrichales</taxon>
        <taxon>Piscirickettsiaceae</taxon>
        <taxon>Methylophaga</taxon>
    </lineage>
</organism>
<dbReference type="Proteomes" id="UP000009145">
    <property type="component" value="Chromosome"/>
</dbReference>
<dbReference type="STRING" id="754477.Q7C_412"/>
<dbReference type="EMBL" id="CP003380">
    <property type="protein sequence ID" value="AFJ01587.1"/>
    <property type="molecule type" value="Genomic_DNA"/>
</dbReference>
<sequence length="686" mass="75548" precursor="true">MTSGLCRLLSVILLLGLSALPAKAIDTIQIQLESLALPEGSLQGLSVGFEIVDQRLLLQVELDQLQLAGQSLKNLALNCANWRYAAEYWHCDNGDLAFEHTVLGVQKLSSDFSFNLAAQHYDINLKAIRIGNGRVDVDVQSQAGQWQLNLVGDEIGIAAVLDMAQGLVPDIVETVKRWQPSGTVKLQAAIQGQETRLLALDMQLNGESVHFSDESGNQVGEALVFQLEMDATETTDTKLQIQTDLMLSEGQTYFAPVFLDFSEAPLSLSSNTMFDFAAKEINSAEVNVLQQDVLTVAGQLGFQDNALIDAEMDWQSLNLAALYQWWIQPFLTGSAAGQLELDGAISGKVQWQPEQIEIAAQLDDLDIQDKQDRFAMQSLSGQVGWQNTGQLSPVELRWQSAAIGPIPIGESQLSAIVSNQEIQLTSPLVLPLFDGALQIDHFVYDQSTQQNHWQFSGELTPISMAPLTTALGWPEMQGKLAGVIPEVRYANQQIEVDGALQVNVFDGRTIIRDLRLQSPFGSLPQLTANIDFQQLDLEMITQVFEFGRITGRLAGYVHDLRLSDWQPVAFDAALMTPESNPGKRRISQRAVDNLTQIGGGASGALSRSFLSVFEDFSYEKLGLSCRLQNQVCKMNGVETDEQGYYIVKAGGLPPWINVRGFTRQVDWPDLLNRLQAVRNSEGPVIQ</sequence>
<dbReference type="PATRIC" id="fig|754477.3.peg.407"/>
<evidence type="ECO:0008006" key="4">
    <source>
        <dbReference type="Google" id="ProtNLM"/>
    </source>
</evidence>
<keyword evidence="3" id="KW-1185">Reference proteome</keyword>
<gene>
    <name evidence="2" type="ordered locus">Q7C_412</name>
</gene>
<dbReference type="HOGENOM" id="CLU_025492_0_0_6"/>
<accession>I1YF94</accession>
<dbReference type="eggNOG" id="COG2911">
    <property type="taxonomic scope" value="Bacteria"/>
</dbReference>
<dbReference type="RefSeq" id="WP_014703037.1">
    <property type="nucleotide sequence ID" value="NC_017856.1"/>
</dbReference>
<dbReference type="OrthoDB" id="6191549at2"/>
<name>I1YF94_METFJ</name>
<reference evidence="2 3" key="1">
    <citation type="journal article" date="2012" name="J. Bacteriol.">
        <title>Complete genome sequences of Methylophaga sp. strain JAM1 and Methylophaga sp. strain JAM7.</title>
        <authorList>
            <person name="Villeneuve C."/>
            <person name="Martineau C."/>
            <person name="Mauffrey F."/>
            <person name="Villemur R."/>
        </authorList>
    </citation>
    <scope>NUCLEOTIDE SEQUENCE [LARGE SCALE GENOMIC DNA]</scope>
    <source>
        <strain evidence="2 3">JAM7</strain>
    </source>
</reference>
<feature type="chain" id="PRO_5003654575" description="Dicarboxylate transport domain-containing protein" evidence="1">
    <location>
        <begin position="25"/>
        <end position="686"/>
    </location>
</feature>
<protein>
    <recommendedName>
        <fullName evidence="4">Dicarboxylate transport domain-containing protein</fullName>
    </recommendedName>
</protein>
<evidence type="ECO:0000313" key="3">
    <source>
        <dbReference type="Proteomes" id="UP000009145"/>
    </source>
</evidence>
<feature type="signal peptide" evidence="1">
    <location>
        <begin position="1"/>
        <end position="24"/>
    </location>
</feature>
<keyword evidence="1" id="KW-0732">Signal</keyword>
<proteinExistence type="predicted"/>
<dbReference type="AlphaFoldDB" id="I1YF94"/>
<evidence type="ECO:0000313" key="2">
    <source>
        <dbReference type="EMBL" id="AFJ01587.1"/>
    </source>
</evidence>
<evidence type="ECO:0000256" key="1">
    <source>
        <dbReference type="SAM" id="SignalP"/>
    </source>
</evidence>
<dbReference type="KEGG" id="mec:Q7C_412"/>